<evidence type="ECO:0000256" key="7">
    <source>
        <dbReference type="ARBA" id="ARBA00023157"/>
    </source>
</evidence>
<evidence type="ECO:0000256" key="4">
    <source>
        <dbReference type="ARBA" id="ARBA00022559"/>
    </source>
</evidence>
<dbReference type="SUPFAM" id="SSF52833">
    <property type="entry name" value="Thioredoxin-like"/>
    <property type="match status" value="1"/>
</dbReference>
<dbReference type="EMBL" id="BMFH01000001">
    <property type="protein sequence ID" value="GGD43879.1"/>
    <property type="molecule type" value="Genomic_DNA"/>
</dbReference>
<evidence type="ECO:0000256" key="11">
    <source>
        <dbReference type="ARBA" id="ARBA00042639"/>
    </source>
</evidence>
<evidence type="ECO:0000256" key="6">
    <source>
        <dbReference type="ARBA" id="ARBA00023002"/>
    </source>
</evidence>
<evidence type="ECO:0000256" key="10">
    <source>
        <dbReference type="ARBA" id="ARBA00038489"/>
    </source>
</evidence>
<gene>
    <name evidence="14" type="ORF">GCM10011361_08550</name>
</gene>
<protein>
    <recommendedName>
        <fullName evidence="3">thioredoxin-dependent peroxiredoxin</fullName>
        <ecNumber evidence="3">1.11.1.24</ecNumber>
    </recommendedName>
    <alternativeName>
        <fullName evidence="9">Thioredoxin peroxidase</fullName>
    </alternativeName>
    <alternativeName>
        <fullName evidence="11">Thioredoxin-dependent peroxiredoxin Bcp</fullName>
    </alternativeName>
</protein>
<proteinExistence type="inferred from homology"/>
<dbReference type="PANTHER" id="PTHR42801">
    <property type="entry name" value="THIOREDOXIN-DEPENDENT PEROXIDE REDUCTASE"/>
    <property type="match status" value="1"/>
</dbReference>
<comment type="function">
    <text evidence="1">Thiol-specific peroxidase that catalyzes the reduction of hydrogen peroxide and organic hydroperoxides to water and alcohols, respectively. Plays a role in cell protection against oxidative stress by detoxifying peroxides and as sensor of hydrogen peroxide-mediated signaling events.</text>
</comment>
<keyword evidence="15" id="KW-1185">Reference proteome</keyword>
<evidence type="ECO:0000313" key="14">
    <source>
        <dbReference type="EMBL" id="GGD43879.1"/>
    </source>
</evidence>
<keyword evidence="5" id="KW-0049">Antioxidant</keyword>
<comment type="subunit">
    <text evidence="2">Monomer.</text>
</comment>
<evidence type="ECO:0000259" key="13">
    <source>
        <dbReference type="PROSITE" id="PS51352"/>
    </source>
</evidence>
<keyword evidence="8" id="KW-0676">Redox-active center</keyword>
<dbReference type="InterPro" id="IPR024706">
    <property type="entry name" value="Peroxiredoxin_AhpC-typ"/>
</dbReference>
<organism evidence="14 15">
    <name type="scientific">Muriicola marianensis</name>
    <dbReference type="NCBI Taxonomy" id="1324801"/>
    <lineage>
        <taxon>Bacteria</taxon>
        <taxon>Pseudomonadati</taxon>
        <taxon>Bacteroidota</taxon>
        <taxon>Flavobacteriia</taxon>
        <taxon>Flavobacteriales</taxon>
        <taxon>Flavobacteriaceae</taxon>
        <taxon>Muriicola</taxon>
    </lineage>
</organism>
<reference evidence="15" key="1">
    <citation type="journal article" date="2019" name="Int. J. Syst. Evol. Microbiol.">
        <title>The Global Catalogue of Microorganisms (GCM) 10K type strain sequencing project: providing services to taxonomists for standard genome sequencing and annotation.</title>
        <authorList>
            <consortium name="The Broad Institute Genomics Platform"/>
            <consortium name="The Broad Institute Genome Sequencing Center for Infectious Disease"/>
            <person name="Wu L."/>
            <person name="Ma J."/>
        </authorList>
    </citation>
    <scope>NUCLEOTIDE SEQUENCE [LARGE SCALE GENOMIC DNA]</scope>
    <source>
        <strain evidence="15">CGMCC 1.12606</strain>
    </source>
</reference>
<dbReference type="EC" id="1.11.1.24" evidence="3"/>
<dbReference type="CDD" id="cd03017">
    <property type="entry name" value="PRX_BCP"/>
    <property type="match status" value="1"/>
</dbReference>
<comment type="catalytic activity">
    <reaction evidence="12">
        <text>a hydroperoxide + [thioredoxin]-dithiol = an alcohol + [thioredoxin]-disulfide + H2O</text>
        <dbReference type="Rhea" id="RHEA:62620"/>
        <dbReference type="Rhea" id="RHEA-COMP:10698"/>
        <dbReference type="Rhea" id="RHEA-COMP:10700"/>
        <dbReference type="ChEBI" id="CHEBI:15377"/>
        <dbReference type="ChEBI" id="CHEBI:29950"/>
        <dbReference type="ChEBI" id="CHEBI:30879"/>
        <dbReference type="ChEBI" id="CHEBI:35924"/>
        <dbReference type="ChEBI" id="CHEBI:50058"/>
        <dbReference type="EC" id="1.11.1.24"/>
    </reaction>
</comment>
<dbReference type="PROSITE" id="PS51352">
    <property type="entry name" value="THIOREDOXIN_2"/>
    <property type="match status" value="1"/>
</dbReference>
<keyword evidence="7" id="KW-1015">Disulfide bond</keyword>
<evidence type="ECO:0000256" key="9">
    <source>
        <dbReference type="ARBA" id="ARBA00032824"/>
    </source>
</evidence>
<accession>A0ABQ1QSG0</accession>
<dbReference type="InterPro" id="IPR000866">
    <property type="entry name" value="AhpC/TSA"/>
</dbReference>
<name>A0ABQ1QSG0_9FLAO</name>
<evidence type="ECO:0000256" key="12">
    <source>
        <dbReference type="ARBA" id="ARBA00049091"/>
    </source>
</evidence>
<dbReference type="Pfam" id="PF00578">
    <property type="entry name" value="AhpC-TSA"/>
    <property type="match status" value="1"/>
</dbReference>
<dbReference type="InterPro" id="IPR050924">
    <property type="entry name" value="Peroxiredoxin_BCP/PrxQ"/>
</dbReference>
<comment type="caution">
    <text evidence="14">The sequence shown here is derived from an EMBL/GenBank/DDBJ whole genome shotgun (WGS) entry which is preliminary data.</text>
</comment>
<dbReference type="InterPro" id="IPR013766">
    <property type="entry name" value="Thioredoxin_domain"/>
</dbReference>
<evidence type="ECO:0000313" key="15">
    <source>
        <dbReference type="Proteomes" id="UP000625780"/>
    </source>
</evidence>
<dbReference type="Gene3D" id="3.40.30.10">
    <property type="entry name" value="Glutaredoxin"/>
    <property type="match status" value="1"/>
</dbReference>
<keyword evidence="6" id="KW-0560">Oxidoreductase</keyword>
<evidence type="ECO:0000256" key="5">
    <source>
        <dbReference type="ARBA" id="ARBA00022862"/>
    </source>
</evidence>
<evidence type="ECO:0000256" key="8">
    <source>
        <dbReference type="ARBA" id="ARBA00023284"/>
    </source>
</evidence>
<comment type="similarity">
    <text evidence="10">Belongs to the peroxiredoxin family. BCP/PrxQ subfamily.</text>
</comment>
<dbReference type="PANTHER" id="PTHR42801:SF4">
    <property type="entry name" value="AHPC_TSA FAMILY PROTEIN"/>
    <property type="match status" value="1"/>
</dbReference>
<evidence type="ECO:0000256" key="3">
    <source>
        <dbReference type="ARBA" id="ARBA00013017"/>
    </source>
</evidence>
<sequence length="151" mass="17001">MGLKIGDRIPEFSLTDQDGNTFNTADLIGKKPLVIFFYPKDNTPGCTKEACSFRDSYQEFTERGAEVIGISADSEFSHRKFASMYNLPFILLSDPKNKVRRLFKVEKSLFNLLPGRETFVVDKEGFVVMSFNNMGASGHMKRALKAIKSIS</sequence>
<evidence type="ECO:0000256" key="2">
    <source>
        <dbReference type="ARBA" id="ARBA00011245"/>
    </source>
</evidence>
<keyword evidence="4" id="KW-0575">Peroxidase</keyword>
<evidence type="ECO:0000256" key="1">
    <source>
        <dbReference type="ARBA" id="ARBA00003330"/>
    </source>
</evidence>
<feature type="domain" description="Thioredoxin" evidence="13">
    <location>
        <begin position="3"/>
        <end position="151"/>
    </location>
</feature>
<dbReference type="Proteomes" id="UP000625780">
    <property type="component" value="Unassembled WGS sequence"/>
</dbReference>
<dbReference type="RefSeq" id="WP_188369457.1">
    <property type="nucleotide sequence ID" value="NZ_BMFH01000001.1"/>
</dbReference>
<dbReference type="InterPro" id="IPR036249">
    <property type="entry name" value="Thioredoxin-like_sf"/>
</dbReference>
<dbReference type="PIRSF" id="PIRSF000239">
    <property type="entry name" value="AHPC"/>
    <property type="match status" value="1"/>
</dbReference>